<protein>
    <submittedName>
        <fullName evidence="1">Uncharacterized protein</fullName>
    </submittedName>
</protein>
<dbReference type="Proteomes" id="UP001500074">
    <property type="component" value="Unassembled WGS sequence"/>
</dbReference>
<dbReference type="InterPro" id="IPR019714">
    <property type="entry name" value="2-haloacid_dehalogenase_DehI"/>
</dbReference>
<dbReference type="Pfam" id="PF10778">
    <property type="entry name" value="DehI"/>
    <property type="match status" value="1"/>
</dbReference>
<dbReference type="Gene3D" id="1.20.1290.10">
    <property type="entry name" value="AhpD-like"/>
    <property type="match status" value="1"/>
</dbReference>
<comment type="caution">
    <text evidence="1">The sequence shown here is derived from an EMBL/GenBank/DDBJ whole genome shotgun (WGS) entry which is preliminary data.</text>
</comment>
<keyword evidence="2" id="KW-1185">Reference proteome</keyword>
<dbReference type="InterPro" id="IPR029032">
    <property type="entry name" value="AhpD-like"/>
</dbReference>
<accession>A0ABP9REW7</accession>
<sequence length="289" mass="31905">MNEADQQRLAAGEALLPSLTDITPDKADAQIRETYESIQTILRVPFNNFLFRALANWPDYFDGAWRALAPGVGTYAFEEVADELRAAAILDPLPTDTDWSALGALEDIQPFTDSIHYVLPKLVLLATCLDLGLVPAPRDSAILPRAVAPGTRALAMLSEQEAPADVKAIFEDIKATHAHPGVASYYRGIAHWPAFLSTVWQQVKARVESDDYRARKKEILTLAQQAVEQRLDAQPLETVTGLPRPDEVGNIAAVFRYRFTTDLLLDVGLIQGMLGGRQAAMRSRFSVHR</sequence>
<gene>
    <name evidence="1" type="ORF">GCM10023342_20460</name>
</gene>
<dbReference type="EMBL" id="BAABKI010000020">
    <property type="protein sequence ID" value="GAA5175967.1"/>
    <property type="molecule type" value="Genomic_DNA"/>
</dbReference>
<dbReference type="RefSeq" id="WP_031382701.1">
    <property type="nucleotide sequence ID" value="NZ_BAABKI010000020.1"/>
</dbReference>
<name>A0ABP9REW7_9GAMM</name>
<evidence type="ECO:0000313" key="1">
    <source>
        <dbReference type="EMBL" id="GAA5175967.1"/>
    </source>
</evidence>
<organism evidence="1 2">
    <name type="scientific">Modicisalibacter zincidurans</name>
    <dbReference type="NCBI Taxonomy" id="1178777"/>
    <lineage>
        <taxon>Bacteria</taxon>
        <taxon>Pseudomonadati</taxon>
        <taxon>Pseudomonadota</taxon>
        <taxon>Gammaproteobacteria</taxon>
        <taxon>Oceanospirillales</taxon>
        <taxon>Halomonadaceae</taxon>
        <taxon>Modicisalibacter</taxon>
    </lineage>
</organism>
<proteinExistence type="predicted"/>
<reference evidence="2" key="1">
    <citation type="journal article" date="2019" name="Int. J. Syst. Evol. Microbiol.">
        <title>The Global Catalogue of Microorganisms (GCM) 10K type strain sequencing project: providing services to taxonomists for standard genome sequencing and annotation.</title>
        <authorList>
            <consortium name="The Broad Institute Genomics Platform"/>
            <consortium name="The Broad Institute Genome Sequencing Center for Infectious Disease"/>
            <person name="Wu L."/>
            <person name="Ma J."/>
        </authorList>
    </citation>
    <scope>NUCLEOTIDE SEQUENCE [LARGE SCALE GENOMIC DNA]</scope>
    <source>
        <strain evidence="2">JCM 18472</strain>
    </source>
</reference>
<evidence type="ECO:0000313" key="2">
    <source>
        <dbReference type="Proteomes" id="UP001500074"/>
    </source>
</evidence>